<organism evidence="1 2">
    <name type="scientific">Cetraspora pellucida</name>
    <dbReference type="NCBI Taxonomy" id="1433469"/>
    <lineage>
        <taxon>Eukaryota</taxon>
        <taxon>Fungi</taxon>
        <taxon>Fungi incertae sedis</taxon>
        <taxon>Mucoromycota</taxon>
        <taxon>Glomeromycotina</taxon>
        <taxon>Glomeromycetes</taxon>
        <taxon>Diversisporales</taxon>
        <taxon>Gigasporaceae</taxon>
        <taxon>Cetraspora</taxon>
    </lineage>
</organism>
<proteinExistence type="predicted"/>
<dbReference type="AlphaFoldDB" id="A0A9N8W8M8"/>
<protein>
    <submittedName>
        <fullName evidence="1">7957_t:CDS:1</fullName>
    </submittedName>
</protein>
<evidence type="ECO:0000313" key="2">
    <source>
        <dbReference type="Proteomes" id="UP000789759"/>
    </source>
</evidence>
<keyword evidence="2" id="KW-1185">Reference proteome</keyword>
<sequence length="79" mass="9133">MLRIISEAALKSNNLTKKKLDEILSNESKEINQNKTHHVPDEHNIITINFSDNKKDYNAIIEEDAIIKKDEKVLVFTID</sequence>
<dbReference type="Proteomes" id="UP000789759">
    <property type="component" value="Unassembled WGS sequence"/>
</dbReference>
<reference evidence="1" key="1">
    <citation type="submission" date="2021-06" db="EMBL/GenBank/DDBJ databases">
        <authorList>
            <person name="Kallberg Y."/>
            <person name="Tangrot J."/>
            <person name="Rosling A."/>
        </authorList>
    </citation>
    <scope>NUCLEOTIDE SEQUENCE</scope>
    <source>
        <strain evidence="1">FL966</strain>
    </source>
</reference>
<name>A0A9N8W8M8_9GLOM</name>
<comment type="caution">
    <text evidence="1">The sequence shown here is derived from an EMBL/GenBank/DDBJ whole genome shotgun (WGS) entry which is preliminary data.</text>
</comment>
<dbReference type="EMBL" id="CAJVQA010000492">
    <property type="protein sequence ID" value="CAG8477552.1"/>
    <property type="molecule type" value="Genomic_DNA"/>
</dbReference>
<gene>
    <name evidence="1" type="ORF">CPELLU_LOCUS1370</name>
</gene>
<accession>A0A9N8W8M8</accession>
<evidence type="ECO:0000313" key="1">
    <source>
        <dbReference type="EMBL" id="CAG8477552.1"/>
    </source>
</evidence>